<sequence>MVSREILLGIDGGGTHSTAIAVDMEGNVLAKVTGESINYYAIGMKRARHHLMLIMNRMVDKVKTDKFESVYIGNSALSEKAAASMIDELTGGIIKSKSVYMHSDSYIALLAMTTGKPGILIISGTGSMGMAKGLSDELLTIGGWGHVLGDYGSGYHIALQGIQAAITAEDQMATATMLQEALKRHYAVGDMGELIDKFYNPPVDKHIIAGFAFEVASCAEQGDAVALKIVKQAAHDLADHAKALVKRLNIQGVPIGASGSVFKKNSMIFEEFKSVLQQECPLSTVTRIDFPPEFGAIFACFHENKLLLEPSIQERMKITYELLKEE</sequence>
<evidence type="ECO:0000259" key="1">
    <source>
        <dbReference type="Pfam" id="PF01869"/>
    </source>
</evidence>
<comment type="caution">
    <text evidence="2">The sequence shown here is derived from an EMBL/GenBank/DDBJ whole genome shotgun (WGS) entry which is preliminary data.</text>
</comment>
<organism evidence="2 3">
    <name type="scientific">Paenibacillus lignilyticus</name>
    <dbReference type="NCBI Taxonomy" id="1172615"/>
    <lineage>
        <taxon>Bacteria</taxon>
        <taxon>Bacillati</taxon>
        <taxon>Bacillota</taxon>
        <taxon>Bacilli</taxon>
        <taxon>Bacillales</taxon>
        <taxon>Paenibacillaceae</taxon>
        <taxon>Paenibacillus</taxon>
    </lineage>
</organism>
<name>A0ABS5C979_9BACL</name>
<reference evidence="2 3" key="1">
    <citation type="submission" date="2021-04" db="EMBL/GenBank/DDBJ databases">
        <title>Paenibacillus sp. DLE-14 whole genome sequence.</title>
        <authorList>
            <person name="Ham Y.J."/>
        </authorList>
    </citation>
    <scope>NUCLEOTIDE SEQUENCE [LARGE SCALE GENOMIC DNA]</scope>
    <source>
        <strain evidence="2 3">DLE-14</strain>
    </source>
</reference>
<dbReference type="EMBL" id="JAGKSP010000002">
    <property type="protein sequence ID" value="MBP3962559.1"/>
    <property type="molecule type" value="Genomic_DNA"/>
</dbReference>
<dbReference type="InterPro" id="IPR002731">
    <property type="entry name" value="ATPase_BadF"/>
</dbReference>
<keyword evidence="3" id="KW-1185">Reference proteome</keyword>
<dbReference type="PANTHER" id="PTHR43190:SF3">
    <property type="entry name" value="N-ACETYL-D-GLUCOSAMINE KINASE"/>
    <property type="match status" value="1"/>
</dbReference>
<protein>
    <recommendedName>
        <fullName evidence="1">ATPase BadF/BadG/BcrA/BcrD type domain-containing protein</fullName>
    </recommendedName>
</protein>
<evidence type="ECO:0000313" key="2">
    <source>
        <dbReference type="EMBL" id="MBP3962559.1"/>
    </source>
</evidence>
<dbReference type="RefSeq" id="WP_210656854.1">
    <property type="nucleotide sequence ID" value="NZ_JAGKSP010000002.1"/>
</dbReference>
<proteinExistence type="predicted"/>
<dbReference type="CDD" id="cd24007">
    <property type="entry name" value="ASKHA_NBD_eukNAGK-like"/>
    <property type="match status" value="1"/>
</dbReference>
<dbReference type="SUPFAM" id="SSF53067">
    <property type="entry name" value="Actin-like ATPase domain"/>
    <property type="match status" value="2"/>
</dbReference>
<dbReference type="Gene3D" id="3.30.420.40">
    <property type="match status" value="2"/>
</dbReference>
<dbReference type="PANTHER" id="PTHR43190">
    <property type="entry name" value="N-ACETYL-D-GLUCOSAMINE KINASE"/>
    <property type="match status" value="1"/>
</dbReference>
<accession>A0ABS5C979</accession>
<dbReference type="InterPro" id="IPR043129">
    <property type="entry name" value="ATPase_NBD"/>
</dbReference>
<dbReference type="Pfam" id="PF01869">
    <property type="entry name" value="BcrAD_BadFG"/>
    <property type="match status" value="1"/>
</dbReference>
<evidence type="ECO:0000313" key="3">
    <source>
        <dbReference type="Proteomes" id="UP000673394"/>
    </source>
</evidence>
<gene>
    <name evidence="2" type="ORF">I8J30_07550</name>
</gene>
<dbReference type="Proteomes" id="UP000673394">
    <property type="component" value="Unassembled WGS sequence"/>
</dbReference>
<dbReference type="InterPro" id="IPR052519">
    <property type="entry name" value="Euk-type_GlcNAc_Kinase"/>
</dbReference>
<feature type="domain" description="ATPase BadF/BadG/BcrA/BcrD type" evidence="1">
    <location>
        <begin position="8"/>
        <end position="278"/>
    </location>
</feature>